<organism evidence="1 2">
    <name type="scientific">Brachionus plicatilis</name>
    <name type="common">Marine rotifer</name>
    <name type="synonym">Brachionus muelleri</name>
    <dbReference type="NCBI Taxonomy" id="10195"/>
    <lineage>
        <taxon>Eukaryota</taxon>
        <taxon>Metazoa</taxon>
        <taxon>Spiralia</taxon>
        <taxon>Gnathifera</taxon>
        <taxon>Rotifera</taxon>
        <taxon>Eurotatoria</taxon>
        <taxon>Monogononta</taxon>
        <taxon>Pseudotrocha</taxon>
        <taxon>Ploima</taxon>
        <taxon>Brachionidae</taxon>
        <taxon>Brachionus</taxon>
    </lineage>
</organism>
<sequence>MNILNVVSSPSQPIPQLANSAQSWVTFANKNVKPYQRSHPIPAMSEYQINKKEALERKRNDEEEINKILEFINDGKKTEKTVIRFKPKSESDITTPILIKFNDEVTRNEILSKAKKLRIEKNEFQRIYLNPNLTIAQQHNHKCLREKWKEANINENDKRYIHVIRNNSQLYVINERSPDSPKSSQMQTNYTMSWKSPCLYEATQPQLTINRSKTQKEVHLNESIQSKYQTLNENTVKNSLKI</sequence>
<dbReference type="AlphaFoldDB" id="A0A3M7R890"/>
<dbReference type="Proteomes" id="UP000276133">
    <property type="component" value="Unassembled WGS sequence"/>
</dbReference>
<dbReference type="EMBL" id="REGN01003980">
    <property type="protein sequence ID" value="RNA19767.1"/>
    <property type="molecule type" value="Genomic_DNA"/>
</dbReference>
<evidence type="ECO:0000313" key="1">
    <source>
        <dbReference type="EMBL" id="RNA19767.1"/>
    </source>
</evidence>
<proteinExistence type="predicted"/>
<gene>
    <name evidence="1" type="ORF">BpHYR1_012141</name>
</gene>
<comment type="caution">
    <text evidence="1">The sequence shown here is derived from an EMBL/GenBank/DDBJ whole genome shotgun (WGS) entry which is preliminary data.</text>
</comment>
<protein>
    <submittedName>
        <fullName evidence="1">Uncharacterized protein</fullName>
    </submittedName>
</protein>
<reference evidence="1 2" key="1">
    <citation type="journal article" date="2018" name="Sci. Rep.">
        <title>Genomic signatures of local adaptation to the degree of environmental predictability in rotifers.</title>
        <authorList>
            <person name="Franch-Gras L."/>
            <person name="Hahn C."/>
            <person name="Garcia-Roger E.M."/>
            <person name="Carmona M.J."/>
            <person name="Serra M."/>
            <person name="Gomez A."/>
        </authorList>
    </citation>
    <scope>NUCLEOTIDE SEQUENCE [LARGE SCALE GENOMIC DNA]</scope>
    <source>
        <strain evidence="1">HYR1</strain>
    </source>
</reference>
<evidence type="ECO:0000313" key="2">
    <source>
        <dbReference type="Proteomes" id="UP000276133"/>
    </source>
</evidence>
<dbReference type="OrthoDB" id="10237685at2759"/>
<name>A0A3M7R890_BRAPC</name>
<keyword evidence="2" id="KW-1185">Reference proteome</keyword>
<accession>A0A3M7R890</accession>